<evidence type="ECO:0000313" key="3">
    <source>
        <dbReference type="Proteomes" id="UP000298180"/>
    </source>
</evidence>
<reference evidence="2 3" key="1">
    <citation type="submission" date="2019-03" db="EMBL/GenBank/DDBJ databases">
        <title>Ramlibacter henchirensis DSM 14656, whole genome shotgun sequence.</title>
        <authorList>
            <person name="Zhang X."/>
            <person name="Feng G."/>
            <person name="Zhu H."/>
        </authorList>
    </citation>
    <scope>NUCLEOTIDE SEQUENCE [LARGE SCALE GENOMIC DNA]</scope>
    <source>
        <strain evidence="2 3">DSM 14656</strain>
    </source>
</reference>
<dbReference type="EMBL" id="SMLM01000003">
    <property type="protein sequence ID" value="TFZ00961.1"/>
    <property type="molecule type" value="Genomic_DNA"/>
</dbReference>
<evidence type="ECO:0000313" key="2">
    <source>
        <dbReference type="EMBL" id="TFZ00961.1"/>
    </source>
</evidence>
<sequence length="279" mass="31090">MIFFEHHLGDHIRKTMQLTMVEEGAYRRLLDAYYMTEQPIPRAFKDACRVARATSKRERDAVCIVLGRFFHETSQGWLHTRCESEIAHYKEKRVKAQRSAFARWGTRNPQEGDANASDVRSAGAIRTHTERDAHHTPAPNPQSPSPADATHSPAVDVREHAERVCEALKEAGIDRVNPADPTLLSLLQGGATLQHFTAAVEGSMRKHNPFAYALGTVKGQLAEAAQIAMSPRPSPSARAPTLVERRSQTTAELTGQTGERFDDEVRDKSTIDVDAKFLR</sequence>
<dbReference type="RefSeq" id="WP_135265299.1">
    <property type="nucleotide sequence ID" value="NZ_SMLM01000003.1"/>
</dbReference>
<gene>
    <name evidence="2" type="ORF">EZ313_21260</name>
</gene>
<name>A0A4Z0BQ43_9BURK</name>
<dbReference type="AlphaFoldDB" id="A0A4Z0BQ43"/>
<dbReference type="Pfam" id="PF07120">
    <property type="entry name" value="DUF1376"/>
    <property type="match status" value="1"/>
</dbReference>
<dbReference type="OrthoDB" id="5526813at2"/>
<protein>
    <submittedName>
        <fullName evidence="2">DUF1376 domain-containing protein</fullName>
    </submittedName>
</protein>
<comment type="caution">
    <text evidence="2">The sequence shown here is derived from an EMBL/GenBank/DDBJ whole genome shotgun (WGS) entry which is preliminary data.</text>
</comment>
<keyword evidence="3" id="KW-1185">Reference proteome</keyword>
<proteinExistence type="predicted"/>
<dbReference type="InterPro" id="IPR010781">
    <property type="entry name" value="DUF1376"/>
</dbReference>
<accession>A0A4Z0BQ43</accession>
<feature type="region of interest" description="Disordered" evidence="1">
    <location>
        <begin position="230"/>
        <end position="261"/>
    </location>
</feature>
<organism evidence="2 3">
    <name type="scientific">Ramlibacter henchirensis</name>
    <dbReference type="NCBI Taxonomy" id="204072"/>
    <lineage>
        <taxon>Bacteria</taxon>
        <taxon>Pseudomonadati</taxon>
        <taxon>Pseudomonadota</taxon>
        <taxon>Betaproteobacteria</taxon>
        <taxon>Burkholderiales</taxon>
        <taxon>Comamonadaceae</taxon>
        <taxon>Ramlibacter</taxon>
    </lineage>
</organism>
<feature type="region of interest" description="Disordered" evidence="1">
    <location>
        <begin position="129"/>
        <end position="159"/>
    </location>
</feature>
<dbReference type="Proteomes" id="UP000298180">
    <property type="component" value="Unassembled WGS sequence"/>
</dbReference>
<evidence type="ECO:0000256" key="1">
    <source>
        <dbReference type="SAM" id="MobiDB-lite"/>
    </source>
</evidence>
<feature type="compositionally biased region" description="Polar residues" evidence="1">
    <location>
        <begin position="248"/>
        <end position="257"/>
    </location>
</feature>